<gene>
    <name evidence="2" type="ORF">AC626_13570</name>
</gene>
<dbReference type="EMBL" id="LFZX01000102">
    <property type="protein sequence ID" value="KNC67002.1"/>
    <property type="molecule type" value="Genomic_DNA"/>
</dbReference>
<dbReference type="PATRIC" id="fig|43658.6.peg.5323"/>
<name>A0A0L0ER87_9GAMM</name>
<dbReference type="OrthoDB" id="6293793at2"/>
<comment type="caution">
    <text evidence="2">The sequence shown here is derived from an EMBL/GenBank/DDBJ whole genome shotgun (WGS) entry which is preliminary data.</text>
</comment>
<protein>
    <submittedName>
        <fullName evidence="2">Uncharacterized protein</fullName>
    </submittedName>
</protein>
<keyword evidence="1" id="KW-0732">Signal</keyword>
<proteinExistence type="predicted"/>
<evidence type="ECO:0000313" key="3">
    <source>
        <dbReference type="Proteomes" id="UP000036850"/>
    </source>
</evidence>
<dbReference type="Proteomes" id="UP000036850">
    <property type="component" value="Unassembled WGS sequence"/>
</dbReference>
<reference evidence="3" key="1">
    <citation type="submission" date="2015-07" db="EMBL/GenBank/DDBJ databases">
        <title>Draft genome sequence of a Pseudoalteromonas rubra strain, OCN096, isolated from Kaneohe Bay, Oahu, Hawaii.</title>
        <authorList>
            <person name="Beurmann S."/>
            <person name="Ushijima B."/>
            <person name="Belcaid M."/>
            <person name="Callahan S.M."/>
            <person name="Aeby G.S."/>
        </authorList>
    </citation>
    <scope>NUCLEOTIDE SEQUENCE [LARGE SCALE GENOMIC DNA]</scope>
    <source>
        <strain evidence="3">OCN096</strain>
    </source>
</reference>
<organism evidence="2 3">
    <name type="scientific">Pseudoalteromonas rubra</name>
    <dbReference type="NCBI Taxonomy" id="43658"/>
    <lineage>
        <taxon>Bacteria</taxon>
        <taxon>Pseudomonadati</taxon>
        <taxon>Pseudomonadota</taxon>
        <taxon>Gammaproteobacteria</taxon>
        <taxon>Alteromonadales</taxon>
        <taxon>Pseudoalteromonadaceae</taxon>
        <taxon>Pseudoalteromonas</taxon>
    </lineage>
</organism>
<evidence type="ECO:0000313" key="2">
    <source>
        <dbReference type="EMBL" id="KNC67002.1"/>
    </source>
</evidence>
<dbReference type="AlphaFoldDB" id="A0A0L0ER87"/>
<sequence length="108" mass="11756">MKKYLLMGTLAMASMFTQAGISQVSGAKIQIIEFYGNQFTITLDKPHTSKGCGHPRNNVVAIDTSKEPGATHYSALLAIWVADKSVAMRITDDLCSGDRPTLLNWSAH</sequence>
<feature type="chain" id="PRO_5005538215" evidence="1">
    <location>
        <begin position="20"/>
        <end position="108"/>
    </location>
</feature>
<evidence type="ECO:0000256" key="1">
    <source>
        <dbReference type="SAM" id="SignalP"/>
    </source>
</evidence>
<feature type="signal peptide" evidence="1">
    <location>
        <begin position="1"/>
        <end position="19"/>
    </location>
</feature>
<accession>A0A0L0ER87</accession>